<dbReference type="GO" id="GO:0016320">
    <property type="term" value="P:endoplasmic reticulum membrane fusion"/>
    <property type="evidence" value="ECO:0007669"/>
    <property type="project" value="TreeGrafter"/>
</dbReference>
<dbReference type="PANTHER" id="PTHR45923">
    <property type="entry name" value="PROTEIN SEY1"/>
    <property type="match status" value="1"/>
</dbReference>
<keyword evidence="8 9" id="KW-0472">Membrane</keyword>
<keyword evidence="6" id="KW-0175">Coiled coil</keyword>
<comment type="subcellular location">
    <subcellularLocation>
        <location evidence="9">Endoplasmic reticulum membrane</location>
        <topology evidence="9">Multi-pass membrane protein</topology>
    </subcellularLocation>
</comment>
<evidence type="ECO:0000256" key="7">
    <source>
        <dbReference type="ARBA" id="ARBA00023134"/>
    </source>
</evidence>
<evidence type="ECO:0000256" key="10">
    <source>
        <dbReference type="SAM" id="MobiDB-lite"/>
    </source>
</evidence>
<dbReference type="OrthoDB" id="1597724at2759"/>
<dbReference type="EMBL" id="PGGS01000142">
    <property type="protein sequence ID" value="PNH08156.1"/>
    <property type="molecule type" value="Genomic_DNA"/>
</dbReference>
<evidence type="ECO:0000313" key="13">
    <source>
        <dbReference type="EMBL" id="PNH08156.1"/>
    </source>
</evidence>
<feature type="topological domain" description="Cytoplasmic" evidence="9">
    <location>
        <begin position="755"/>
        <end position="833"/>
    </location>
</feature>
<evidence type="ECO:0000256" key="3">
    <source>
        <dbReference type="ARBA" id="ARBA00022801"/>
    </source>
</evidence>
<keyword evidence="4 9" id="KW-0256">Endoplasmic reticulum</keyword>
<feature type="domain" description="GB1/RHD3-type G" evidence="12">
    <location>
        <begin position="32"/>
        <end position="253"/>
    </location>
</feature>
<feature type="topological domain" description="Cytoplasmic" evidence="9">
    <location>
        <begin position="1"/>
        <end position="709"/>
    </location>
</feature>
<feature type="region of interest" description="Disordered" evidence="10">
    <location>
        <begin position="628"/>
        <end position="655"/>
    </location>
</feature>
<protein>
    <recommendedName>
        <fullName evidence="9">Protein ROOT HAIR DEFECTIVE 3 homolog</fullName>
        <ecNumber evidence="9">3.6.5.-</ecNumber>
    </recommendedName>
    <alternativeName>
        <fullName evidence="9">Protein SEY1 homolog</fullName>
    </alternativeName>
</protein>
<gene>
    <name evidence="13" type="ORF">TSOC_005307</name>
</gene>
<feature type="region of interest" description="Disordered" evidence="10">
    <location>
        <begin position="799"/>
        <end position="833"/>
    </location>
</feature>
<dbReference type="InterPro" id="IPR046758">
    <property type="entry name" value="Sey1/RHD3-like_3HB"/>
</dbReference>
<evidence type="ECO:0000256" key="9">
    <source>
        <dbReference type="HAMAP-Rule" id="MF_03109"/>
    </source>
</evidence>
<dbReference type="FunFam" id="3.40.50.300:FF:002271">
    <property type="entry name" value="Protein ROOT HAIR DEFECTIVE 3 homolog"/>
    <property type="match status" value="1"/>
</dbReference>
<dbReference type="CDD" id="cd01851">
    <property type="entry name" value="GBP"/>
    <property type="match status" value="1"/>
</dbReference>
<proteinExistence type="inferred from homology"/>
<evidence type="ECO:0000259" key="12">
    <source>
        <dbReference type="PROSITE" id="PS51715"/>
    </source>
</evidence>
<name>A0A2J8A6K2_9CHLO</name>
<dbReference type="InterPro" id="IPR008803">
    <property type="entry name" value="RHD3/Sey1"/>
</dbReference>
<comment type="caution">
    <text evidence="13">The sequence shown here is derived from an EMBL/GenBank/DDBJ whole genome shotgun (WGS) entry which is preliminary data.</text>
</comment>
<evidence type="ECO:0000256" key="4">
    <source>
        <dbReference type="ARBA" id="ARBA00022824"/>
    </source>
</evidence>
<evidence type="ECO:0000256" key="2">
    <source>
        <dbReference type="ARBA" id="ARBA00022741"/>
    </source>
</evidence>
<keyword evidence="3 9" id="KW-0378">Hydrolase</keyword>
<comment type="similarity">
    <text evidence="9">Belongs to the TRAFAC class dynamin-like GTPase superfamily. GB1/RHD3 GTPase family. RHD3 subfamily.</text>
</comment>
<keyword evidence="7 9" id="KW-0342">GTP-binding</keyword>
<keyword evidence="14" id="KW-1185">Reference proteome</keyword>
<dbReference type="PROSITE" id="PS51715">
    <property type="entry name" value="G_GB1_RHD3"/>
    <property type="match status" value="1"/>
</dbReference>
<evidence type="ECO:0000256" key="5">
    <source>
        <dbReference type="ARBA" id="ARBA00022989"/>
    </source>
</evidence>
<evidence type="ECO:0000256" key="6">
    <source>
        <dbReference type="ARBA" id="ARBA00023054"/>
    </source>
</evidence>
<dbReference type="PANTHER" id="PTHR45923:SF2">
    <property type="entry name" value="PROTEIN SEY1"/>
    <property type="match status" value="1"/>
</dbReference>
<dbReference type="AlphaFoldDB" id="A0A2J8A6K2"/>
<feature type="compositionally biased region" description="Low complexity" evidence="10">
    <location>
        <begin position="628"/>
        <end position="645"/>
    </location>
</feature>
<organism evidence="13 14">
    <name type="scientific">Tetrabaena socialis</name>
    <dbReference type="NCBI Taxonomy" id="47790"/>
    <lineage>
        <taxon>Eukaryota</taxon>
        <taxon>Viridiplantae</taxon>
        <taxon>Chlorophyta</taxon>
        <taxon>core chlorophytes</taxon>
        <taxon>Chlorophyceae</taxon>
        <taxon>CS clade</taxon>
        <taxon>Chlamydomonadales</taxon>
        <taxon>Tetrabaenaceae</taxon>
        <taxon>Tetrabaena</taxon>
    </lineage>
</organism>
<dbReference type="Pfam" id="PF20428">
    <property type="entry name" value="Sey1_3HB"/>
    <property type="match status" value="1"/>
</dbReference>
<feature type="topological domain" description="Lumenal" evidence="9">
    <location>
        <begin position="731"/>
        <end position="733"/>
    </location>
</feature>
<keyword evidence="2 9" id="KW-0547">Nucleotide-binding</keyword>
<dbReference type="HAMAP" id="MF_03109">
    <property type="entry name" value="Sey1"/>
    <property type="match status" value="1"/>
</dbReference>
<dbReference type="InterPro" id="IPR027417">
    <property type="entry name" value="P-loop_NTPase"/>
</dbReference>
<evidence type="ECO:0000313" key="14">
    <source>
        <dbReference type="Proteomes" id="UP000236333"/>
    </source>
</evidence>
<dbReference type="GO" id="GO:0005789">
    <property type="term" value="C:endoplasmic reticulum membrane"/>
    <property type="evidence" value="ECO:0007669"/>
    <property type="project" value="UniProtKB-SubCell"/>
</dbReference>
<feature type="binding site" evidence="9">
    <location>
        <begin position="42"/>
        <end position="49"/>
    </location>
    <ligand>
        <name>GTP</name>
        <dbReference type="ChEBI" id="CHEBI:37565"/>
    </ligand>
</feature>
<comment type="function">
    <text evidence="9">Probable GTP-binding protein that may be involved in cell development.</text>
</comment>
<feature type="transmembrane region" description="Helical" evidence="11">
    <location>
        <begin position="712"/>
        <end position="745"/>
    </location>
</feature>
<accession>A0A2J8A6K2</accession>
<dbReference type="InterPro" id="IPR030386">
    <property type="entry name" value="G_GB1_RHD3_dom"/>
</dbReference>
<evidence type="ECO:0000256" key="8">
    <source>
        <dbReference type="ARBA" id="ARBA00023136"/>
    </source>
</evidence>
<dbReference type="GO" id="GO:0005525">
    <property type="term" value="F:GTP binding"/>
    <property type="evidence" value="ECO:0007669"/>
    <property type="project" value="UniProtKB-UniRule"/>
</dbReference>
<dbReference type="Gene3D" id="3.40.50.300">
    <property type="entry name" value="P-loop containing nucleotide triphosphate hydrolases"/>
    <property type="match status" value="1"/>
</dbReference>
<dbReference type="GO" id="GO:0003924">
    <property type="term" value="F:GTPase activity"/>
    <property type="evidence" value="ECO:0007669"/>
    <property type="project" value="UniProtKB-UniRule"/>
</dbReference>
<reference evidence="13 14" key="1">
    <citation type="journal article" date="2017" name="Mol. Biol. Evol.">
        <title>The 4-celled Tetrabaena socialis nuclear genome reveals the essential components for genetic control of cell number at the origin of multicellularity in the volvocine lineage.</title>
        <authorList>
            <person name="Featherston J."/>
            <person name="Arakaki Y."/>
            <person name="Hanschen E.R."/>
            <person name="Ferris P.J."/>
            <person name="Michod R.E."/>
            <person name="Olson B.J.S.C."/>
            <person name="Nozaki H."/>
            <person name="Durand P.M."/>
        </authorList>
    </citation>
    <scope>NUCLEOTIDE SEQUENCE [LARGE SCALE GENOMIC DNA]</scope>
    <source>
        <strain evidence="13 14">NIES-571</strain>
    </source>
</reference>
<dbReference type="Proteomes" id="UP000236333">
    <property type="component" value="Unassembled WGS sequence"/>
</dbReference>
<dbReference type="SUPFAM" id="SSF52540">
    <property type="entry name" value="P-loop containing nucleoside triphosphate hydrolases"/>
    <property type="match status" value="1"/>
</dbReference>
<keyword evidence="5 9" id="KW-1133">Transmembrane helix</keyword>
<evidence type="ECO:0000256" key="1">
    <source>
        <dbReference type="ARBA" id="ARBA00022692"/>
    </source>
</evidence>
<dbReference type="Pfam" id="PF05879">
    <property type="entry name" value="RHD3_GTPase"/>
    <property type="match status" value="1"/>
</dbReference>
<evidence type="ECO:0000256" key="11">
    <source>
        <dbReference type="SAM" id="Phobius"/>
    </source>
</evidence>
<dbReference type="EC" id="3.6.5.-" evidence="9"/>
<sequence>MTEIVQVINGEGGFEQQSLQTFVDDNELASCKTNYQVVAIMGPQSSGKSTLLNHVFGTSFRMMDAMAGRGQTTKGIWLSKSPKVTETAVLVMDLEGSDGRERGEDDTNFERQSALFALAVADVLLVNIWCHDIGREQGAGKPLLRTIFQVNLKLFAPEPDRKRTVLLFVVRDKTKTPLPKLVEVLEGDLERMWDSISKPQAYEGSKLTDFFEVQYAALSHFEERYEDFQADAVHLRRRFSPDGDETLIRNDEKLPGDVFALSIRNIWEVIRSQKDLNLPAHKVMVANVRCQEIMEDQLRSFAADQAWTSLQAASSCGVVEGFGALAHNLLDSCVRGYEAEALYFDAAVREAKHEELTQRLLAALQPVYQAQVAAHLAATMVTFEKELKLALSSEGGPPGGFVAAAAGCRAAAASSFAAAYAKHLLIEGLGWDGAAEAATLAEALDAHILRIRTAHVAAAVARAEKQMASLVSGPVIALLESCAPGVWPRLHGVCRQAAAAADKYLKQALEGYGLSAAEAEALSAQLRAKAVANMEGHVREAALTRLSRMKDRFQEVFSVDEAKAPRMWGARDDIPTIAQKARLAAASVLSQLAVMRLPPDAPGASGAHHGEAVDAAVLRLAEATPAAAGAAPTADGDAAASSSAPPGGPPHPAVDVLSAGAWPGVDESLVLLHPHEVRTTWREFVSNSNVLVQQALSAQQANRLANSRMPPLWALAAMLVLGWNEAMALLFSPLYLVLGVVAFLFLRSLYTELDVEREMGRGALPGALSLSHKFLPACQAVIRKTKAAFNDMMQTVGEQDARAAAQQGSGGRRGRADGGSRGASQEPNSKKDQ</sequence>
<keyword evidence="1 9" id="KW-0812">Transmembrane</keyword>